<dbReference type="InterPro" id="IPR018247">
    <property type="entry name" value="EF_Hand_1_Ca_BS"/>
</dbReference>
<evidence type="ECO:0000256" key="10">
    <source>
        <dbReference type="ARBA" id="ARBA00022989"/>
    </source>
</evidence>
<dbReference type="FunFam" id="3.30.280.10:FF:000001">
    <property type="entry name" value="Urease subunit alpha"/>
    <property type="match status" value="1"/>
</dbReference>
<evidence type="ECO:0000256" key="2">
    <source>
        <dbReference type="ARBA" id="ARBA00004897"/>
    </source>
</evidence>
<dbReference type="Gene3D" id="2.10.150.10">
    <property type="entry name" value="Urease, beta subunit"/>
    <property type="match status" value="1"/>
</dbReference>
<evidence type="ECO:0000313" key="21">
    <source>
        <dbReference type="Proteomes" id="UP001146120"/>
    </source>
</evidence>
<dbReference type="NCBIfam" id="NF009686">
    <property type="entry name" value="PRK13207.1"/>
    <property type="match status" value="1"/>
</dbReference>
<dbReference type="InterPro" id="IPR017951">
    <property type="entry name" value="Urease_asu_c"/>
</dbReference>
<evidence type="ECO:0000256" key="1">
    <source>
        <dbReference type="ARBA" id="ARBA00004141"/>
    </source>
</evidence>
<feature type="binding site" evidence="13">
    <location>
        <position position="2018"/>
    </location>
    <ligand>
        <name>Ni(2+)</name>
        <dbReference type="ChEBI" id="CHEBI:49786"/>
        <label>1</label>
    </ligand>
</feature>
<dbReference type="NCBIfam" id="NF009671">
    <property type="entry name" value="PRK13192.1"/>
    <property type="match status" value="1"/>
</dbReference>
<reference evidence="20" key="2">
    <citation type="journal article" date="2023" name="Microbiol Resour">
        <title>Decontamination and Annotation of the Draft Genome Sequence of the Oomycete Lagenidium giganteum ARSEF 373.</title>
        <authorList>
            <person name="Morgan W.R."/>
            <person name="Tartar A."/>
        </authorList>
    </citation>
    <scope>NUCLEOTIDE SEQUENCE</scope>
    <source>
        <strain evidence="20">ARSEF 373</strain>
    </source>
</reference>
<dbReference type="NCBIfam" id="TIGR00192">
    <property type="entry name" value="urease_beta"/>
    <property type="match status" value="1"/>
</dbReference>
<name>A0AAV2YI60_9STRA</name>
<evidence type="ECO:0000256" key="11">
    <source>
        <dbReference type="ARBA" id="ARBA00023136"/>
    </source>
</evidence>
<sequence length="3159" mass="347649">MSSEAALLQPKRRGQQAASDARARGHRGCIEPTTPPPRTRSGSREDPATEYFRMGTADPRDPHERSATERSGAERLVGRPSLWRRLCCCVCCCFGRRQYDDESVAHSHTAGERELTPEQLLAQKQLKKQIAHYSTMRVHMKRVQLCLEQEKRNKFYKELLVYFVFLVVVMCSLLSLPVHFPYEQNAALDDLFFDEEFRNISIKKTFHDVMVEDELWQWVEGPFIEGFYELPIRNNRRIMSVMVRTGRVQGDLCRNDDNLNDLILFTGEMCYPEFSTNREMRESYGNSSGALKHEYDWKPDLGVLLRSQTFNPSLFNHQMDYGKGGYAVYLPRDNEAAAREIVKQLKDTFLTESTRYMVINFSFFNPRSNIFTFIQALFEMSDTDYMETTARVKSFRIFSHYKDAHFVRDNIFLIVLILATFALIMKEIGDVREHGIAKYIHSLWNILDMLQLVLLVVFIERWITYLVMSEQARKDLLRVVSMDCSGPASDQEAAAACYVNLQPIAWVFSAITDYAAALALVSVAIVFKYLRLNTRLNLLWRTLRFAAKDLLAFVVIFFTMFFGFAVMGFLLFGSSVRQYHSLSTSLTSCFQMLLGAFDYNEMYDSNPAMAGLFFFSFMISIYLICVNMFIAIMSEYYSVAQAEKKQYEENKRNLVVSSSGSKSDEFTDSMQFADVEYDLAKQIKAYMVGLRLRVRLPPKVGQMSPYTTDQVPLCGDQRVMLIDYNYYMAERKRLRAKFRSCVHTVITCAHLMRTVRPEFTMEVVPESIPDRRRRAMSASSFTDIVDFPVTYVPIASSAANPIEILKRLKRGMFIDMDDGSLTKDQITLEVLGGQDEYLPPQYTRRDSESDDMIEVRVGDTPSFGLRHRHAMGDSKHIRVCRVLYNGDTVLDGMEACLVPRTVWARYFSGFVFWGAIKDMFSFKKKKRKSNRLISDAEVDRLITETFAAPGRGISCRFDELVRNFRMFVAKKVHRRHMRISNLEDRIFIEVITFLERFPSALSPLDKREFEGYKYTPQPVDTKRIRLPNSIHLLSELLSQNAHEVWAVGRIEQGWRWGPSRDNEKKLHPDLIPYEELTEETKQYDRDTSMAALKVITALGYVLEPPDTAEDIHLDFGLPASEPGGTYEPRPIPTDDVKVPPHLRQVIELLAENTHEVWAEMRMSQGWKYGPQRNDAKKEHNGLVPYIYLTNEEKQMDRNTAMQTVKLILRCGFTFVHKDKINSSRNKKSRSGNGKVFGRSENVEPKNVGDAVTVMRGTNRAKRAFLKRASRHLGKQSSTVGTASQSFGELSSSGSLPSSSERSSRSLLDSSIVSESSITSEDANSATPPGSTHAAPSSSKPGLVTPRLEEKPAAPAAPAAPWSLASVVSAVSSIPMMPQPTSQQSNLSSQLGTEPALGQSASQVLELSQVSLNSDVVPLPTQEPELPQVSLDSNVVPAQLPTQEPEQSSHSVSLNSDAAPAQLTNQVSELSSQVSVSSEVTTAQLTSQGSEPLSQFSGSSDVTTAHLTSQVSELSSQLSISSDVAPASSEAPPPSMSTSVSTPSQEQIQKDHDTAVHWTQAPRRQCGGSKHLRLEQAPHSISLSLDGSSLDVAMRLSPREEDHLVLHQAGALAQKRLARGVRLNYTESVALLATQVLEFIRDGKSVAELMTLGAQMLGRRQVMDGVPEMLDEVQVEGTFPDGTKLVTVHHPISRLDGDLALALYGSFLPVPALDVFGPKAEAVSSTAVVERAVPGEIRAMEGDIVLNAGRPTALLQITNLSDRPIQVGSHYHLIETNPLLEMDRRRAYGFRLNIASGTAIRFEPGDRKTVPVVPIGGNRIITGGNGLATGVVDVKKVDDIVARAVELGFHHRPQTDDFAQAGGALGAAGLATHRAGAPAPPSQSTIPRSVYAQTYGPTTGDVLRLGDMELFVCVEHDFTVYGDERKFGGGKVLREGMGQMTGVVAAKALDTIITNALVIDYTGIYKADIGIRNGLIAGIGKGGNPDVMDGVTDGMIVGVNTEVIAGEGLVLTAGGLDTHVHFICPQLCTEALASGLTTLVGGGTGPATGTNATTCTPGPNHIKSMLQATDEIPINIGLTGKGNSSRPEGLQDAVDAGAVGLKLHEDWGTTPAAIDACMEVAELNDIQVTIHTDTLNESSCVEHTIAAFRGRTIHTYHSEGAGGGHAPDIITVCGVPNVIPSSTNPTRPFTRNTIDEHVDMLMVCHHLDKSIAEDVAFAESRIRGETIAAEDVLHDMGAISIISSDSQAMGRIGEVIARTWQTANKMKCERGALAEDADDSELKSKGVQQQVDNFRVKRYVAKYTINPALAHGLSHIIGSIEVNKLADLCLWKPCFFGTKPELVLKGGTIVYAQMGDPNASIPTPQPVKMRPMFGALGKAVGATSIAFVSQSSVDKNVVQTYGLSKRVEPVRGCRTVTKKDMKLNSALPKIHVDPETYKVVADGVHLTCQPADRLPLAQRFYLERFAKLFLHVSKQLETLEPPTSHLQHQQQSVGQAPHASKPMSHVLPVSRVHALITNNERFRPCVEMQPKSTADDAATNNVNPTNVTRAAELLGSAAAKASRYSVASVVDALLTDKPAGVAGAATSSTAAAVGQVHIAVGGKVRVLPTAELARAKAAMRKRSHALCNLHPVLGADRRTKAGASVQQGPGSTWDLMRSASSANLAVGKQALIAELVRRTNFTTQNIFQMSRKFKAIAGANKSVISFDEFRQIMSEDMGSLLMGIGIGTLEFQELQHANMSAIGATISSSETFLRRLFVMFDADSDGKIDFREFVVGLNGFVKGTAEEKVHALFEIYQSNTDKQTVAISDLLGLFQSDRQLYQELMHCVDEYFVRVELRDENTMKEEEFVAASLAEPHLLEIISRPTPSRKYAADGHVRDMLRSFIEQKNITWLKLLRMHRAVVDCAAVAQLPPQMILSKRASVITGSAKSIGIDARQASIASTTVPTDKGAATPACLPAADFHSIVLDCLGPSTMEDEALLQRLLLAYVVSPREKAPATAAVAAPTDAADVGATKDGVDEDDALSSGTSEMADVKSELLRRTTNRGDTFVAHVACGELTQDIAVALQTTLTAEHDVDSKARYYFELYDMNNDGLLSRNELCAAVCSGFAHFGQNVMEVVRILEDEDEDKDGELTKDEYMRAAGKSPLILASLYTCLQRET</sequence>
<dbReference type="GO" id="GO:0005509">
    <property type="term" value="F:calcium ion binding"/>
    <property type="evidence" value="ECO:0007669"/>
    <property type="project" value="InterPro"/>
</dbReference>
<dbReference type="Pfam" id="PF13202">
    <property type="entry name" value="EF-hand_5"/>
    <property type="match status" value="1"/>
</dbReference>
<dbReference type="PANTHER" id="PTHR43440">
    <property type="entry name" value="UREASE"/>
    <property type="match status" value="1"/>
</dbReference>
<evidence type="ECO:0000256" key="5">
    <source>
        <dbReference type="ARBA" id="ARBA00022596"/>
    </source>
</evidence>
<dbReference type="PROSITE" id="PS50222">
    <property type="entry name" value="EF_HAND_2"/>
    <property type="match status" value="2"/>
</dbReference>
<feature type="compositionally biased region" description="Basic and acidic residues" evidence="16">
    <location>
        <begin position="58"/>
        <end position="73"/>
    </location>
</feature>
<dbReference type="Gene3D" id="1.10.490.160">
    <property type="match status" value="1"/>
</dbReference>
<evidence type="ECO:0000256" key="4">
    <source>
        <dbReference type="ARBA" id="ARBA00012934"/>
    </source>
</evidence>
<protein>
    <recommendedName>
        <fullName evidence="4">urease</fullName>
        <ecNumber evidence="4">3.5.1.5</ecNumber>
    </recommendedName>
</protein>
<keyword evidence="8 15" id="KW-0378">Hydrolase</keyword>
<feature type="transmembrane region" description="Helical" evidence="17">
    <location>
        <begin position="159"/>
        <end position="180"/>
    </location>
</feature>
<feature type="transmembrane region" description="Helical" evidence="17">
    <location>
        <begin position="446"/>
        <end position="468"/>
    </location>
</feature>
<dbReference type="SMART" id="SM00054">
    <property type="entry name" value="EFh"/>
    <property type="match status" value="3"/>
</dbReference>
<evidence type="ECO:0000256" key="15">
    <source>
        <dbReference type="PROSITE-ProRule" id="PRU00700"/>
    </source>
</evidence>
<evidence type="ECO:0000256" key="7">
    <source>
        <dbReference type="ARBA" id="ARBA00022723"/>
    </source>
</evidence>
<feature type="region of interest" description="Disordered" evidence="16">
    <location>
        <begin position="1267"/>
        <end position="1360"/>
    </location>
</feature>
<feature type="binding site" evidence="13">
    <location>
        <position position="2156"/>
    </location>
    <ligand>
        <name>Ni(2+)</name>
        <dbReference type="ChEBI" id="CHEBI:49786"/>
        <label>2</label>
    </ligand>
</feature>
<feature type="region of interest" description="Disordered" evidence="16">
    <location>
        <begin position="1"/>
        <end position="73"/>
    </location>
</feature>
<dbReference type="SUPFAM" id="SSF51278">
    <property type="entry name" value="Urease, beta-subunit"/>
    <property type="match status" value="1"/>
</dbReference>
<dbReference type="Pfam" id="PF00699">
    <property type="entry name" value="Urease_beta"/>
    <property type="match status" value="1"/>
</dbReference>
<keyword evidence="9" id="KW-0106">Calcium</keyword>
<feature type="binding site" evidence="13">
    <location>
        <position position="2244"/>
    </location>
    <ligand>
        <name>Ni(2+)</name>
        <dbReference type="ChEBI" id="CHEBI:49786"/>
        <label>1</label>
    </ligand>
</feature>
<keyword evidence="11 17" id="KW-0472">Membrane</keyword>
<feature type="region of interest" description="Disordered" evidence="16">
    <location>
        <begin position="1517"/>
        <end position="1551"/>
    </location>
</feature>
<dbReference type="Gene3D" id="2.30.40.10">
    <property type="entry name" value="Urease, subunit C, domain 1"/>
    <property type="match status" value="1"/>
</dbReference>
<dbReference type="PROSITE" id="PS51368">
    <property type="entry name" value="UREASE_3"/>
    <property type="match status" value="1"/>
</dbReference>
<dbReference type="CDD" id="cd00051">
    <property type="entry name" value="EFh"/>
    <property type="match status" value="1"/>
</dbReference>
<feature type="binding site" description="via carbamate group" evidence="13">
    <location>
        <position position="2101"/>
    </location>
    <ligand>
        <name>Ni(2+)</name>
        <dbReference type="ChEBI" id="CHEBI:49786"/>
        <label>2</label>
    </ligand>
</feature>
<feature type="binding site" evidence="15">
    <location>
        <position position="2103"/>
    </location>
    <ligand>
        <name>substrate</name>
    </ligand>
</feature>
<dbReference type="InterPro" id="IPR003032">
    <property type="entry name" value="Ryanodine_rcpt"/>
</dbReference>
<evidence type="ECO:0000256" key="17">
    <source>
        <dbReference type="SAM" id="Phobius"/>
    </source>
</evidence>
<evidence type="ECO:0000256" key="3">
    <source>
        <dbReference type="ARBA" id="ARBA00007200"/>
    </source>
</evidence>
<dbReference type="CDD" id="cd00390">
    <property type="entry name" value="Urease_gamma"/>
    <property type="match status" value="1"/>
</dbReference>
<keyword evidence="21" id="KW-1185">Reference proteome</keyword>
<dbReference type="Pfam" id="PF00547">
    <property type="entry name" value="Urease_gamma"/>
    <property type="match status" value="1"/>
</dbReference>
<feature type="binding site" evidence="13">
    <location>
        <position position="2020"/>
    </location>
    <ligand>
        <name>Ni(2+)</name>
        <dbReference type="ChEBI" id="CHEBI:49786"/>
        <label>1</label>
    </ligand>
</feature>
<evidence type="ECO:0000256" key="13">
    <source>
        <dbReference type="PIRSR" id="PIRSR611612-51"/>
    </source>
</evidence>
<comment type="similarity">
    <text evidence="3">Belongs to the polycystin family.</text>
</comment>
<evidence type="ECO:0000256" key="6">
    <source>
        <dbReference type="ARBA" id="ARBA00022692"/>
    </source>
</evidence>
<dbReference type="Pfam" id="PF01979">
    <property type="entry name" value="Amidohydro_1"/>
    <property type="match status" value="1"/>
</dbReference>
<keyword evidence="6 17" id="KW-0812">Transmembrane</keyword>
<dbReference type="CDD" id="cd00407">
    <property type="entry name" value="Urease_beta"/>
    <property type="match status" value="1"/>
</dbReference>
<dbReference type="PANTHER" id="PTHR43440:SF1">
    <property type="entry name" value="UREASE"/>
    <property type="match status" value="1"/>
</dbReference>
<feature type="transmembrane region" description="Helical" evidence="17">
    <location>
        <begin position="609"/>
        <end position="633"/>
    </location>
</feature>
<feature type="active site" description="Proton donor" evidence="14 15">
    <location>
        <position position="2204"/>
    </location>
</feature>
<feature type="compositionally biased region" description="Polar residues" evidence="16">
    <location>
        <begin position="2483"/>
        <end position="2493"/>
    </location>
</feature>
<dbReference type="NCBIfam" id="NF009712">
    <property type="entry name" value="PRK13241.1"/>
    <property type="match status" value="1"/>
</dbReference>
<dbReference type="InterPro" id="IPR036463">
    <property type="entry name" value="Urease_gamma_sf"/>
</dbReference>
<evidence type="ECO:0000313" key="20">
    <source>
        <dbReference type="EMBL" id="DAZ92734.1"/>
    </source>
</evidence>
<evidence type="ECO:0000256" key="8">
    <source>
        <dbReference type="ARBA" id="ARBA00022801"/>
    </source>
</evidence>
<dbReference type="EMBL" id="DAKRPA010000392">
    <property type="protein sequence ID" value="DAZ92734.1"/>
    <property type="molecule type" value="Genomic_DNA"/>
</dbReference>
<dbReference type="SUPFAM" id="SSF54111">
    <property type="entry name" value="Urease, gamma-subunit"/>
    <property type="match status" value="1"/>
</dbReference>
<feature type="compositionally biased region" description="Low complexity" evidence="16">
    <location>
        <begin position="1283"/>
        <end position="1320"/>
    </location>
</feature>
<dbReference type="GO" id="GO:0035550">
    <property type="term" value="C:urease complex"/>
    <property type="evidence" value="ECO:0007669"/>
    <property type="project" value="InterPro"/>
</dbReference>
<accession>A0AAV2YI60</accession>
<feature type="transmembrane region" description="Helical" evidence="17">
    <location>
        <begin position="504"/>
        <end position="530"/>
    </location>
</feature>
<evidence type="ECO:0000256" key="14">
    <source>
        <dbReference type="PIRSR" id="PIRSR611612-52"/>
    </source>
</evidence>
<feature type="transmembrane region" description="Helical" evidence="17">
    <location>
        <begin position="550"/>
        <end position="572"/>
    </location>
</feature>
<dbReference type="PROSITE" id="PS01120">
    <property type="entry name" value="UREASE_1"/>
    <property type="match status" value="1"/>
</dbReference>
<dbReference type="Pfam" id="PF02026">
    <property type="entry name" value="RyR"/>
    <property type="match status" value="2"/>
</dbReference>
<comment type="caution">
    <text evidence="20">The sequence shown here is derived from an EMBL/GenBank/DDBJ whole genome shotgun (WGS) entry which is preliminary data.</text>
</comment>
<dbReference type="InterPro" id="IPR017950">
    <property type="entry name" value="Urease_AS"/>
</dbReference>
<dbReference type="PROSITE" id="PS00145">
    <property type="entry name" value="UREASE_2"/>
    <property type="match status" value="1"/>
</dbReference>
<dbReference type="InterPro" id="IPR013122">
    <property type="entry name" value="PKD1_2_channel"/>
</dbReference>
<feature type="binding site" description="via carbamate group" evidence="13">
    <location>
        <position position="2101"/>
    </location>
    <ligand>
        <name>Ni(2+)</name>
        <dbReference type="ChEBI" id="CHEBI:49786"/>
        <label>1</label>
    </ligand>
</feature>
<evidence type="ECO:0000256" key="12">
    <source>
        <dbReference type="PIRSR" id="PIRSR611612-50"/>
    </source>
</evidence>
<evidence type="ECO:0000256" key="9">
    <source>
        <dbReference type="ARBA" id="ARBA00022837"/>
    </source>
</evidence>
<gene>
    <name evidence="20" type="ORF">N0F65_004903</name>
</gene>
<feature type="compositionally biased region" description="Polar residues" evidence="16">
    <location>
        <begin position="1321"/>
        <end position="1339"/>
    </location>
</feature>
<dbReference type="Gene3D" id="6.20.350.10">
    <property type="match status" value="1"/>
</dbReference>
<dbReference type="EC" id="3.5.1.5" evidence="4"/>
<dbReference type="Gene3D" id="3.30.280.10">
    <property type="entry name" value="Urease, gamma-like subunit"/>
    <property type="match status" value="1"/>
</dbReference>
<reference evidence="20" key="1">
    <citation type="submission" date="2022-11" db="EMBL/GenBank/DDBJ databases">
        <authorList>
            <person name="Morgan W.R."/>
            <person name="Tartar A."/>
        </authorList>
    </citation>
    <scope>NUCLEOTIDE SEQUENCE</scope>
    <source>
        <strain evidence="20">ARSEF 373</strain>
    </source>
</reference>
<comment type="cofactor">
    <cofactor evidence="13">
        <name>Ni cation</name>
        <dbReference type="ChEBI" id="CHEBI:25516"/>
    </cofactor>
    <text evidence="13">Binds 2 nickel ions per subunit.</text>
</comment>
<dbReference type="Proteomes" id="UP001146120">
    <property type="component" value="Unassembled WGS sequence"/>
</dbReference>
<evidence type="ECO:0000256" key="16">
    <source>
        <dbReference type="SAM" id="MobiDB-lite"/>
    </source>
</evidence>
<dbReference type="GO" id="GO:0016020">
    <property type="term" value="C:membrane"/>
    <property type="evidence" value="ECO:0007669"/>
    <property type="project" value="UniProtKB-SubCell"/>
</dbReference>
<feature type="region of interest" description="Disordered" evidence="16">
    <location>
        <begin position="1221"/>
        <end position="1241"/>
    </location>
</feature>
<evidence type="ECO:0000259" key="18">
    <source>
        <dbReference type="PROSITE" id="PS50222"/>
    </source>
</evidence>
<keyword evidence="7 13" id="KW-0479">Metal-binding</keyword>
<feature type="domain" description="EF-hand" evidence="18">
    <location>
        <begin position="3074"/>
        <end position="3109"/>
    </location>
</feature>
<keyword evidence="5 13" id="KW-0533">Nickel</keyword>
<dbReference type="InterPro" id="IPR002019">
    <property type="entry name" value="Urease_beta-like"/>
</dbReference>
<feature type="binding site" evidence="13">
    <location>
        <position position="2130"/>
    </location>
    <ligand>
        <name>Ni(2+)</name>
        <dbReference type="ChEBI" id="CHEBI:49786"/>
        <label>2</label>
    </ligand>
</feature>
<dbReference type="GO" id="GO:0043419">
    <property type="term" value="P:urea catabolic process"/>
    <property type="evidence" value="ECO:0007669"/>
    <property type="project" value="InterPro"/>
</dbReference>
<feature type="compositionally biased region" description="Low complexity" evidence="16">
    <location>
        <begin position="1517"/>
        <end position="1543"/>
    </location>
</feature>
<organism evidence="20 21">
    <name type="scientific">Lagenidium giganteum</name>
    <dbReference type="NCBI Taxonomy" id="4803"/>
    <lineage>
        <taxon>Eukaryota</taxon>
        <taxon>Sar</taxon>
        <taxon>Stramenopiles</taxon>
        <taxon>Oomycota</taxon>
        <taxon>Peronosporomycetes</taxon>
        <taxon>Pythiales</taxon>
        <taxon>Pythiaceae</taxon>
    </lineage>
</organism>
<dbReference type="InterPro" id="IPR005848">
    <property type="entry name" value="Urease_asu"/>
</dbReference>
<dbReference type="SUPFAM" id="SSF51556">
    <property type="entry name" value="Metallo-dependent hydrolases"/>
    <property type="match status" value="1"/>
</dbReference>
<comment type="subcellular location">
    <subcellularLocation>
        <location evidence="1">Membrane</location>
        <topology evidence="1">Multi-pass membrane protein</topology>
    </subcellularLocation>
</comment>
<dbReference type="InterPro" id="IPR011612">
    <property type="entry name" value="Urease_alpha_N_dom"/>
</dbReference>
<feature type="domain" description="Urease" evidence="19">
    <location>
        <begin position="2013"/>
        <end position="2462"/>
    </location>
</feature>
<dbReference type="NCBIfam" id="TIGR00193">
    <property type="entry name" value="urease_gam"/>
    <property type="match status" value="1"/>
</dbReference>
<dbReference type="InterPro" id="IPR011992">
    <property type="entry name" value="EF-hand-dom_pair"/>
</dbReference>
<dbReference type="InterPro" id="IPR050112">
    <property type="entry name" value="Urease_alpha_subunit"/>
</dbReference>
<evidence type="ECO:0000259" key="19">
    <source>
        <dbReference type="PROSITE" id="PS51368"/>
    </source>
</evidence>
<dbReference type="PROSITE" id="PS00018">
    <property type="entry name" value="EF_HAND_1"/>
    <property type="match status" value="3"/>
</dbReference>
<dbReference type="InterPro" id="IPR002048">
    <property type="entry name" value="EF_hand_dom"/>
</dbReference>
<proteinExistence type="inferred from homology"/>
<dbReference type="GO" id="GO:0016151">
    <property type="term" value="F:nickel cation binding"/>
    <property type="evidence" value="ECO:0007669"/>
    <property type="project" value="InterPro"/>
</dbReference>
<dbReference type="Pfam" id="PF20519">
    <property type="entry name" value="Polycystin_dom"/>
    <property type="match status" value="1"/>
</dbReference>
<dbReference type="InterPro" id="IPR002026">
    <property type="entry name" value="Urease_gamma/gamma-beta_su"/>
</dbReference>
<dbReference type="InterPro" id="IPR036461">
    <property type="entry name" value="Urease_betasu_sf"/>
</dbReference>
<keyword evidence="10 17" id="KW-1133">Transmembrane helix</keyword>
<dbReference type="GO" id="GO:0009039">
    <property type="term" value="F:urease activity"/>
    <property type="evidence" value="ECO:0007669"/>
    <property type="project" value="UniProtKB-EC"/>
</dbReference>
<dbReference type="InterPro" id="IPR032466">
    <property type="entry name" value="Metal_Hydrolase"/>
</dbReference>
<dbReference type="Gene3D" id="1.10.287.70">
    <property type="match status" value="1"/>
</dbReference>
<dbReference type="NCBIfam" id="TIGR01792">
    <property type="entry name" value="urease_alph"/>
    <property type="match status" value="1"/>
</dbReference>
<dbReference type="PRINTS" id="PR01752">
    <property type="entry name" value="UREASE"/>
</dbReference>
<dbReference type="CDD" id="cd00375">
    <property type="entry name" value="Urease_alpha"/>
    <property type="match status" value="1"/>
</dbReference>
<comment type="pathway">
    <text evidence="2">Nitrogen metabolism; urea degradation; CO(2) and NH(3) from urea (urease route): step 1/1.</text>
</comment>
<dbReference type="InterPro" id="IPR006680">
    <property type="entry name" value="Amidohydro-rel"/>
</dbReference>
<dbReference type="InterPro" id="IPR011059">
    <property type="entry name" value="Metal-dep_hydrolase_composite"/>
</dbReference>
<dbReference type="SUPFAM" id="SSF51338">
    <property type="entry name" value="Composite domain of metallo-dependent hydrolases"/>
    <property type="match status" value="2"/>
</dbReference>
<dbReference type="SUPFAM" id="SSF47473">
    <property type="entry name" value="EF-hand"/>
    <property type="match status" value="1"/>
</dbReference>
<dbReference type="FunFam" id="1.10.287.70:FF:000086">
    <property type="entry name" value="Polycystic kidney disease 2"/>
    <property type="match status" value="1"/>
</dbReference>
<feature type="transmembrane region" description="Helical" evidence="17">
    <location>
        <begin position="406"/>
        <end position="425"/>
    </location>
</feature>
<feature type="domain" description="EF-hand" evidence="18">
    <location>
        <begin position="2747"/>
        <end position="2782"/>
    </location>
</feature>
<dbReference type="Gene3D" id="3.20.20.140">
    <property type="entry name" value="Metal-dependent hydrolases"/>
    <property type="match status" value="1"/>
</dbReference>
<feature type="region of interest" description="Disordered" evidence="16">
    <location>
        <begin position="2480"/>
        <end position="2501"/>
    </location>
</feature>
<feature type="modified residue" description="N6-carboxylysine" evidence="12">
    <location>
        <position position="2101"/>
    </location>
</feature>
<dbReference type="HAMAP" id="MF_01953">
    <property type="entry name" value="Urease_alpha"/>
    <property type="match status" value="1"/>
</dbReference>
<dbReference type="Pfam" id="PF08016">
    <property type="entry name" value="PKD_channel"/>
    <property type="match status" value="1"/>
</dbReference>
<dbReference type="InterPro" id="IPR046791">
    <property type="entry name" value="Polycystin_dom"/>
</dbReference>
<comment type="PTM">
    <text evidence="12">Carbamylation allows a single lysine to coordinate two nickel ions.</text>
</comment>
<dbReference type="Gene3D" id="1.10.238.10">
    <property type="entry name" value="EF-hand"/>
    <property type="match status" value="2"/>
</dbReference>
<dbReference type="Pfam" id="PF00449">
    <property type="entry name" value="Urease_alpha"/>
    <property type="match status" value="1"/>
</dbReference>
<dbReference type="InterPro" id="IPR029754">
    <property type="entry name" value="Urease_Ni-bd"/>
</dbReference>